<feature type="domain" description="Anaphase-promoting complex subunit 4-like WD40" evidence="2">
    <location>
        <begin position="190"/>
        <end position="240"/>
    </location>
</feature>
<accession>A0A368H8K8</accession>
<dbReference type="PROSITE" id="PS50294">
    <property type="entry name" value="WD_REPEATS_REGION"/>
    <property type="match status" value="1"/>
</dbReference>
<dbReference type="SMART" id="SM00320">
    <property type="entry name" value="WD40"/>
    <property type="match status" value="2"/>
</dbReference>
<dbReference type="InterPro" id="IPR001680">
    <property type="entry name" value="WD40_rpt"/>
</dbReference>
<organism evidence="3 4">
    <name type="scientific">Ancylostoma caninum</name>
    <name type="common">Dog hookworm</name>
    <dbReference type="NCBI Taxonomy" id="29170"/>
    <lineage>
        <taxon>Eukaryota</taxon>
        <taxon>Metazoa</taxon>
        <taxon>Ecdysozoa</taxon>
        <taxon>Nematoda</taxon>
        <taxon>Chromadorea</taxon>
        <taxon>Rhabditida</taxon>
        <taxon>Rhabditina</taxon>
        <taxon>Rhabditomorpha</taxon>
        <taxon>Strongyloidea</taxon>
        <taxon>Ancylostomatidae</taxon>
        <taxon>Ancylostomatinae</taxon>
        <taxon>Ancylostoma</taxon>
    </lineage>
</organism>
<protein>
    <recommendedName>
        <fullName evidence="2">Anaphase-promoting complex subunit 4-like WD40 domain-containing protein</fullName>
    </recommendedName>
</protein>
<evidence type="ECO:0000313" key="3">
    <source>
        <dbReference type="EMBL" id="RCN52904.1"/>
    </source>
</evidence>
<evidence type="ECO:0000313" key="4">
    <source>
        <dbReference type="Proteomes" id="UP000252519"/>
    </source>
</evidence>
<dbReference type="STRING" id="29170.A0A368H8K8"/>
<dbReference type="Gene3D" id="2.130.10.10">
    <property type="entry name" value="YVTN repeat-like/Quinoprotein amine dehydrogenase"/>
    <property type="match status" value="1"/>
</dbReference>
<keyword evidence="1" id="KW-0853">WD repeat</keyword>
<dbReference type="Pfam" id="PF12894">
    <property type="entry name" value="ANAPC4_WD40"/>
    <property type="match status" value="1"/>
</dbReference>
<sequence length="262" mass="28774">PSFFSVDDEKRAISSVGSFDGQLWVHIRNSAVILIGSGDEVQKSLRTAHCGYCKATMVDHFMVYPDAENEEQYLRVVDIYSGDRNRITLKHLPLSLTSIDGDIVVGDEAGTVTRISVQGKVDAEVSLYTDPVFCLAATSSFLACGSSKPPLLLLPAANIRGDRRKIDYPQRLPVHSYVENGTKWAFSARGVGALAFSTSGKTLVAGFWDGSIRAYSVKNLTILVYLNLHTETITQLLWGEVAGEDRMIAASQDQKLSLWKLK</sequence>
<reference evidence="3 4" key="1">
    <citation type="submission" date="2014-10" db="EMBL/GenBank/DDBJ databases">
        <title>Draft genome of the hookworm Ancylostoma caninum.</title>
        <authorList>
            <person name="Mitreva M."/>
        </authorList>
    </citation>
    <scope>NUCLEOTIDE SEQUENCE [LARGE SCALE GENOMIC DNA]</scope>
    <source>
        <strain evidence="3 4">Baltimore</strain>
    </source>
</reference>
<gene>
    <name evidence="3" type="ORF">ANCCAN_00899</name>
</gene>
<comment type="caution">
    <text evidence="3">The sequence shown here is derived from an EMBL/GenBank/DDBJ whole genome shotgun (WGS) entry which is preliminary data.</text>
</comment>
<feature type="repeat" description="WD" evidence="1">
    <location>
        <begin position="226"/>
        <end position="262"/>
    </location>
</feature>
<proteinExistence type="predicted"/>
<dbReference type="PROSITE" id="PS50082">
    <property type="entry name" value="WD_REPEATS_2"/>
    <property type="match status" value="1"/>
</dbReference>
<dbReference type="Proteomes" id="UP000252519">
    <property type="component" value="Unassembled WGS sequence"/>
</dbReference>
<name>A0A368H8K8_ANCCA</name>
<dbReference type="OrthoDB" id="7668193at2759"/>
<dbReference type="InterPro" id="IPR024977">
    <property type="entry name" value="Apc4-like_WD40_dom"/>
</dbReference>
<evidence type="ECO:0000259" key="2">
    <source>
        <dbReference type="Pfam" id="PF12894"/>
    </source>
</evidence>
<dbReference type="SUPFAM" id="SSF50998">
    <property type="entry name" value="Quinoprotein alcohol dehydrogenase-like"/>
    <property type="match status" value="1"/>
</dbReference>
<dbReference type="InterPro" id="IPR015943">
    <property type="entry name" value="WD40/YVTN_repeat-like_dom_sf"/>
</dbReference>
<keyword evidence="4" id="KW-1185">Reference proteome</keyword>
<dbReference type="AlphaFoldDB" id="A0A368H8K8"/>
<dbReference type="EMBL" id="JOJR01000004">
    <property type="protein sequence ID" value="RCN52904.1"/>
    <property type="molecule type" value="Genomic_DNA"/>
</dbReference>
<dbReference type="InterPro" id="IPR011047">
    <property type="entry name" value="Quinoprotein_ADH-like_sf"/>
</dbReference>
<evidence type="ECO:0000256" key="1">
    <source>
        <dbReference type="PROSITE-ProRule" id="PRU00221"/>
    </source>
</evidence>
<feature type="non-terminal residue" evidence="3">
    <location>
        <position position="1"/>
    </location>
</feature>